<protein>
    <submittedName>
        <fullName evidence="4">Protein fantastic four 3</fullName>
    </submittedName>
</protein>
<proteinExistence type="inferred from homology"/>
<dbReference type="STRING" id="1088818.A0A2H9ZW65"/>
<dbReference type="Proteomes" id="UP000236161">
    <property type="component" value="Unassembled WGS sequence"/>
</dbReference>
<evidence type="ECO:0000313" key="4">
    <source>
        <dbReference type="EMBL" id="PKA47527.1"/>
    </source>
</evidence>
<evidence type="ECO:0000256" key="1">
    <source>
        <dbReference type="ARBA" id="ARBA00008690"/>
    </source>
</evidence>
<feature type="compositionally biased region" description="Acidic residues" evidence="2">
    <location>
        <begin position="181"/>
        <end position="194"/>
    </location>
</feature>
<accession>A0A2H9ZW65</accession>
<evidence type="ECO:0000259" key="3">
    <source>
        <dbReference type="Pfam" id="PF11250"/>
    </source>
</evidence>
<dbReference type="AlphaFoldDB" id="A0A2H9ZW65"/>
<keyword evidence="5" id="KW-1185">Reference proteome</keyword>
<sequence>MAAACGNLPSLFENPLLESLSSWNQIFQDGDEKKGRNGHQCNIKVDNGGFFGGKSSENSLHLCTEGLGSESSDDVDDDFVEPERDCSASRGKEKCSTKCLVFQPPVTSHRKEKCSTKCLTFPPPISCLGRGGRPWVRLRSFRYDGRFVLREIRIPSQELLCASRENGRLRLQFVHGSEGLVLEEEEDDDDDDDHREEKKVEEEEEDEVEEEAAAAKLEHS</sequence>
<evidence type="ECO:0000313" key="5">
    <source>
        <dbReference type="Proteomes" id="UP000236161"/>
    </source>
</evidence>
<gene>
    <name evidence="4" type="primary">FAF3</name>
    <name evidence="4" type="ORF">AXF42_Ash014723</name>
</gene>
<comment type="similarity">
    <text evidence="1">Belongs to the fantastic four family.</text>
</comment>
<dbReference type="OrthoDB" id="676808at2759"/>
<feature type="compositionally biased region" description="Acidic residues" evidence="2">
    <location>
        <begin position="202"/>
        <end position="212"/>
    </location>
</feature>
<dbReference type="PANTHER" id="PTHR33155:SF9">
    <property type="entry name" value="FANTASTIC FOUR-LIKE PROTEIN (DUF3049)"/>
    <property type="match status" value="1"/>
</dbReference>
<organism evidence="4 5">
    <name type="scientific">Apostasia shenzhenica</name>
    <dbReference type="NCBI Taxonomy" id="1088818"/>
    <lineage>
        <taxon>Eukaryota</taxon>
        <taxon>Viridiplantae</taxon>
        <taxon>Streptophyta</taxon>
        <taxon>Embryophyta</taxon>
        <taxon>Tracheophyta</taxon>
        <taxon>Spermatophyta</taxon>
        <taxon>Magnoliopsida</taxon>
        <taxon>Liliopsida</taxon>
        <taxon>Asparagales</taxon>
        <taxon>Orchidaceae</taxon>
        <taxon>Apostasioideae</taxon>
        <taxon>Apostasia</taxon>
    </lineage>
</organism>
<evidence type="ECO:0000256" key="2">
    <source>
        <dbReference type="SAM" id="MobiDB-lite"/>
    </source>
</evidence>
<dbReference type="InterPro" id="IPR046431">
    <property type="entry name" value="FAF_dom"/>
</dbReference>
<reference evidence="4 5" key="1">
    <citation type="journal article" date="2017" name="Nature">
        <title>The Apostasia genome and the evolution of orchids.</title>
        <authorList>
            <person name="Zhang G.Q."/>
            <person name="Liu K.W."/>
            <person name="Li Z."/>
            <person name="Lohaus R."/>
            <person name="Hsiao Y.Y."/>
            <person name="Niu S.C."/>
            <person name="Wang J.Y."/>
            <person name="Lin Y.C."/>
            <person name="Xu Q."/>
            <person name="Chen L.J."/>
            <person name="Yoshida K."/>
            <person name="Fujiwara S."/>
            <person name="Wang Z.W."/>
            <person name="Zhang Y.Q."/>
            <person name="Mitsuda N."/>
            <person name="Wang M."/>
            <person name="Liu G.H."/>
            <person name="Pecoraro L."/>
            <person name="Huang H.X."/>
            <person name="Xiao X.J."/>
            <person name="Lin M."/>
            <person name="Wu X.Y."/>
            <person name="Wu W.L."/>
            <person name="Chen Y.Y."/>
            <person name="Chang S.B."/>
            <person name="Sakamoto S."/>
            <person name="Ohme-Takagi M."/>
            <person name="Yagi M."/>
            <person name="Zeng S.J."/>
            <person name="Shen C.Y."/>
            <person name="Yeh C.M."/>
            <person name="Luo Y.B."/>
            <person name="Tsai W.C."/>
            <person name="Van de Peer Y."/>
            <person name="Liu Z.J."/>
        </authorList>
    </citation>
    <scope>NUCLEOTIDE SEQUENCE [LARGE SCALE GENOMIC DNA]</scope>
    <source>
        <strain evidence="5">cv. Shenzhen</strain>
        <tissue evidence="4">Stem</tissue>
    </source>
</reference>
<dbReference type="Pfam" id="PF11250">
    <property type="entry name" value="FAF"/>
    <property type="match status" value="1"/>
</dbReference>
<dbReference type="InterPro" id="IPR021410">
    <property type="entry name" value="FAF"/>
</dbReference>
<feature type="domain" description="FAF" evidence="3">
    <location>
        <begin position="121"/>
        <end position="173"/>
    </location>
</feature>
<dbReference type="PANTHER" id="PTHR33155">
    <property type="entry name" value="FANTASTIC FOUR-LIKE PROTEIN (DUF3049)"/>
    <property type="match status" value="1"/>
</dbReference>
<dbReference type="EMBL" id="KZ453122">
    <property type="protein sequence ID" value="PKA47527.1"/>
    <property type="molecule type" value="Genomic_DNA"/>
</dbReference>
<name>A0A2H9ZW65_9ASPA</name>
<feature type="region of interest" description="Disordered" evidence="2">
    <location>
        <begin position="180"/>
        <end position="220"/>
    </location>
</feature>